<dbReference type="RefSeq" id="WP_069680968.1">
    <property type="nucleotide sequence ID" value="NZ_CP017253.2"/>
</dbReference>
<dbReference type="InterPro" id="IPR016047">
    <property type="entry name" value="M23ase_b-sheet_dom"/>
</dbReference>
<evidence type="ECO:0000313" key="5">
    <source>
        <dbReference type="Proteomes" id="UP000094652"/>
    </source>
</evidence>
<dbReference type="Pfam" id="PF01551">
    <property type="entry name" value="Peptidase_M23"/>
    <property type="match status" value="1"/>
</dbReference>
<dbReference type="Proteomes" id="UP000094652">
    <property type="component" value="Chromosome"/>
</dbReference>
<dbReference type="OrthoDB" id="9809488at2"/>
<keyword evidence="2" id="KW-0812">Transmembrane</keyword>
<dbReference type="PANTHER" id="PTHR21666:SF270">
    <property type="entry name" value="MUREIN HYDROLASE ACTIVATOR ENVC"/>
    <property type="match status" value="1"/>
</dbReference>
<evidence type="ECO:0000256" key="1">
    <source>
        <dbReference type="ARBA" id="ARBA00022729"/>
    </source>
</evidence>
<dbReference type="EMBL" id="CP017253">
    <property type="protein sequence ID" value="AOR24846.1"/>
    <property type="molecule type" value="Genomic_DNA"/>
</dbReference>
<dbReference type="PANTHER" id="PTHR21666">
    <property type="entry name" value="PEPTIDASE-RELATED"/>
    <property type="match status" value="1"/>
</dbReference>
<proteinExistence type="predicted"/>
<dbReference type="Gene3D" id="2.70.70.10">
    <property type="entry name" value="Glucose Permease (Domain IIA)"/>
    <property type="match status" value="1"/>
</dbReference>
<gene>
    <name evidence="4" type="ORF">BGI42_14415</name>
</gene>
<feature type="transmembrane region" description="Helical" evidence="2">
    <location>
        <begin position="7"/>
        <end position="26"/>
    </location>
</feature>
<dbReference type="CDD" id="cd12797">
    <property type="entry name" value="M23_peptidase"/>
    <property type="match status" value="1"/>
</dbReference>
<dbReference type="Gene3D" id="2.20.230.10">
    <property type="entry name" value="Resuscitation-promoting factor rpfb"/>
    <property type="match status" value="1"/>
</dbReference>
<dbReference type="STRING" id="394958.BGI42_14415"/>
<organism evidence="4 5">
    <name type="scientific">Clostridium taeniosporum</name>
    <dbReference type="NCBI Taxonomy" id="394958"/>
    <lineage>
        <taxon>Bacteria</taxon>
        <taxon>Bacillati</taxon>
        <taxon>Bacillota</taxon>
        <taxon>Clostridia</taxon>
        <taxon>Eubacteriales</taxon>
        <taxon>Clostridiaceae</taxon>
        <taxon>Clostridium</taxon>
    </lineage>
</organism>
<reference evidence="5" key="1">
    <citation type="submission" date="2016-09" db="EMBL/GenBank/DDBJ databases">
        <title>Genomics of Clostridium taeniosporum, an organism which forms endospores with ribbon-like appendages.</title>
        <authorList>
            <person name="Walker J.R."/>
        </authorList>
    </citation>
    <scope>NUCLEOTIDE SEQUENCE [LARGE SCALE GENOMIC DNA]</scope>
    <source>
        <strain evidence="5">1/k</strain>
    </source>
</reference>
<dbReference type="PROSITE" id="PS51109">
    <property type="entry name" value="G5"/>
    <property type="match status" value="1"/>
</dbReference>
<dbReference type="SMART" id="SM01208">
    <property type="entry name" value="G5"/>
    <property type="match status" value="1"/>
</dbReference>
<evidence type="ECO:0000256" key="2">
    <source>
        <dbReference type="SAM" id="Phobius"/>
    </source>
</evidence>
<sequence>MNTRKIKVIKFIVCVIFIFNSIILIADANVKKTYEAYIGGRLVGYTDDKKEFKQIYGEINNEINQRLGIDLVQDKKVKFKVNKDNIDKSSEKSIKKNIKKAINDEVNAKEININDKNYGIVLNEDEAKDVLKDFIIQNVNKFNINLDSTIDTEIKGDIKYLDVKVPVSKINDIDEIVNNMVNDKNIKVKVKVKEEKEVTIEPKTKIKRDDSMYIGKITVKEGEKGSKKVNSEVTYCNGKKINENIISEYVLKEPKDRIEYRGSKTPIGAKVTFLKYPTRGRYITSKFGSRWGRKHNGIDIAGNTGDPVTAAFNGIIKEAGVVSGYGNMIKIKHENGLETLYGHLSSIKVKKGQKIKEGEVIGAVGSTGRSTGPHLHFELRSNGVPINPEAYIKK</sequence>
<dbReference type="SUPFAM" id="SSF51261">
    <property type="entry name" value="Duplicated hybrid motif"/>
    <property type="match status" value="1"/>
</dbReference>
<evidence type="ECO:0000259" key="3">
    <source>
        <dbReference type="PROSITE" id="PS51109"/>
    </source>
</evidence>
<accession>A0A1D7XNF2</accession>
<protein>
    <submittedName>
        <fullName evidence="4">Peptidase M23</fullName>
    </submittedName>
</protein>
<dbReference type="KEGG" id="ctae:BGI42_14415"/>
<dbReference type="InterPro" id="IPR011098">
    <property type="entry name" value="G5_dom"/>
</dbReference>
<feature type="domain" description="G5" evidence="3">
    <location>
        <begin position="185"/>
        <end position="265"/>
    </location>
</feature>
<dbReference type="InterPro" id="IPR050570">
    <property type="entry name" value="Cell_wall_metabolism_enzyme"/>
</dbReference>
<dbReference type="Pfam" id="PF07501">
    <property type="entry name" value="G5"/>
    <property type="match status" value="1"/>
</dbReference>
<evidence type="ECO:0000313" key="4">
    <source>
        <dbReference type="EMBL" id="AOR24846.1"/>
    </source>
</evidence>
<dbReference type="GO" id="GO:0004222">
    <property type="term" value="F:metalloendopeptidase activity"/>
    <property type="evidence" value="ECO:0007669"/>
    <property type="project" value="TreeGrafter"/>
</dbReference>
<keyword evidence="1" id="KW-0732">Signal</keyword>
<name>A0A1D7XNF2_9CLOT</name>
<keyword evidence="2" id="KW-0472">Membrane</keyword>
<dbReference type="InterPro" id="IPR011055">
    <property type="entry name" value="Dup_hybrid_motif"/>
</dbReference>
<dbReference type="AlphaFoldDB" id="A0A1D7XNF2"/>
<keyword evidence="5" id="KW-1185">Reference proteome</keyword>
<keyword evidence="2" id="KW-1133">Transmembrane helix</keyword>